<dbReference type="PANTHER" id="PTHR16017">
    <property type="entry name" value="GASTRULATION DEFECTIVE PROTEIN 1-RELATED"/>
    <property type="match status" value="1"/>
</dbReference>
<dbReference type="PANTHER" id="PTHR16017:SF0">
    <property type="entry name" value="WD REPEAT-CONTAINING PROTEIN 70"/>
    <property type="match status" value="1"/>
</dbReference>
<dbReference type="OrthoDB" id="10264376at2759"/>
<evidence type="ECO:0000256" key="2">
    <source>
        <dbReference type="ARBA" id="ARBA00022737"/>
    </source>
</evidence>
<dbReference type="PRINTS" id="PR00320">
    <property type="entry name" value="GPROTEINBRPT"/>
</dbReference>
<feature type="repeat" description="WD" evidence="3">
    <location>
        <begin position="238"/>
        <end position="273"/>
    </location>
</feature>
<feature type="compositionally biased region" description="Low complexity" evidence="4">
    <location>
        <begin position="36"/>
        <end position="45"/>
    </location>
</feature>
<evidence type="ECO:0000256" key="3">
    <source>
        <dbReference type="PROSITE-ProRule" id="PRU00221"/>
    </source>
</evidence>
<feature type="compositionally biased region" description="Acidic residues" evidence="4">
    <location>
        <begin position="625"/>
        <end position="639"/>
    </location>
</feature>
<protein>
    <submittedName>
        <fullName evidence="5">Uncharacterized protein</fullName>
    </submittedName>
</protein>
<feature type="region of interest" description="Disordered" evidence="4">
    <location>
        <begin position="1"/>
        <end position="117"/>
    </location>
</feature>
<feature type="region of interest" description="Disordered" evidence="4">
    <location>
        <begin position="608"/>
        <end position="639"/>
    </location>
</feature>
<keyword evidence="2" id="KW-0677">Repeat</keyword>
<feature type="compositionally biased region" description="Basic and acidic residues" evidence="4">
    <location>
        <begin position="608"/>
        <end position="618"/>
    </location>
</feature>
<dbReference type="AlphaFoldDB" id="A0A5C3F032"/>
<feature type="repeat" description="WD" evidence="3">
    <location>
        <begin position="135"/>
        <end position="167"/>
    </location>
</feature>
<feature type="region of interest" description="Disordered" evidence="4">
    <location>
        <begin position="411"/>
        <end position="443"/>
    </location>
</feature>
<dbReference type="InterPro" id="IPR015943">
    <property type="entry name" value="WD40/YVTN_repeat-like_dom_sf"/>
</dbReference>
<feature type="repeat" description="WD" evidence="3">
    <location>
        <begin position="289"/>
        <end position="323"/>
    </location>
</feature>
<sequence>MDEDALRAMMPMSFGKSKKAAPKPKPKPEQPPAAPALPSASTSSSVVGATLGNKRPAPSSPPPDAPKTASEPAADDEVDENGLTAADRALNAQLELGGDSDDDDSDDDDTQGRPGSAASALADIKLPPMSHEAVLESHSKSVSALALDPGGARIATGSFDYDLKLWDFGGMDSTLKPFRSFEPAGSYPINDVAFSPHAGGEHLLCISATAAAKVYDRDGTELGTCKKGDPYLRDMRQTKGHVSELTAGAWDPSERGRFMTASSDSTVRFWHLDDLAAGQRDVIVVKSRERGTRTKVTAARYAQEGRILAAAGLDGALHWWDLRANLASKPRGTVERAHESGCGISCITFSRDSNTLVTRGGDETVKLWDRRMFRSPAAVRAGLPSTAMTDVVFSPDEKSVLAGVAAVPLAGESRGSKNNNSNNNNNDDDDADDDGAGATRDTTTGGAICVLSLPNLDEVRRYSISPSSVLRLHWHTRLNQLFATTRAGNIHVFYSPEASVNGALLAVGRKPRQRNPFNVDLSPVDVPADATLPQSNAAKRRRLEKMRADPVASRMPQRPMEGKGKGGRIGAAAMQHVVQNLYRTADDTRSQDPREALLKYAEQAEKDPIYTKVWKETQPKTLYAQDDDDDGDDGDEQKD</sequence>
<reference evidence="5 6" key="1">
    <citation type="submission" date="2018-03" db="EMBL/GenBank/DDBJ databases">
        <authorList>
            <person name="Guldener U."/>
        </authorList>
    </citation>
    <scope>NUCLEOTIDE SEQUENCE [LARGE SCALE GENOMIC DNA]</scope>
    <source>
        <strain evidence="5 6">DAOM196992</strain>
    </source>
</reference>
<dbReference type="InterPro" id="IPR001680">
    <property type="entry name" value="WD40_rpt"/>
</dbReference>
<dbReference type="PROSITE" id="PS50082">
    <property type="entry name" value="WD_REPEATS_2"/>
    <property type="match status" value="4"/>
</dbReference>
<evidence type="ECO:0000256" key="4">
    <source>
        <dbReference type="SAM" id="MobiDB-lite"/>
    </source>
</evidence>
<dbReference type="GO" id="GO:0005634">
    <property type="term" value="C:nucleus"/>
    <property type="evidence" value="ECO:0007669"/>
    <property type="project" value="TreeGrafter"/>
</dbReference>
<dbReference type="InterPro" id="IPR036322">
    <property type="entry name" value="WD40_repeat_dom_sf"/>
</dbReference>
<feature type="compositionally biased region" description="Acidic residues" evidence="4">
    <location>
        <begin position="98"/>
        <end position="109"/>
    </location>
</feature>
<feature type="compositionally biased region" description="Basic residues" evidence="4">
    <location>
        <begin position="16"/>
        <end position="25"/>
    </location>
</feature>
<keyword evidence="6" id="KW-1185">Reference proteome</keyword>
<organism evidence="5 6">
    <name type="scientific">Pseudozyma flocculosa</name>
    <dbReference type="NCBI Taxonomy" id="84751"/>
    <lineage>
        <taxon>Eukaryota</taxon>
        <taxon>Fungi</taxon>
        <taxon>Dikarya</taxon>
        <taxon>Basidiomycota</taxon>
        <taxon>Ustilaginomycotina</taxon>
        <taxon>Ustilaginomycetes</taxon>
        <taxon>Ustilaginales</taxon>
        <taxon>Ustilaginaceae</taxon>
        <taxon>Pseudozyma</taxon>
    </lineage>
</organism>
<evidence type="ECO:0000256" key="1">
    <source>
        <dbReference type="ARBA" id="ARBA00022574"/>
    </source>
</evidence>
<gene>
    <name evidence="5" type="ORF">PSFLO_02499</name>
</gene>
<evidence type="ECO:0000313" key="5">
    <source>
        <dbReference type="EMBL" id="SPO37027.1"/>
    </source>
</evidence>
<dbReference type="InterPro" id="IPR020472">
    <property type="entry name" value="WD40_PAC1"/>
</dbReference>
<name>A0A5C3F032_9BASI</name>
<evidence type="ECO:0000313" key="6">
    <source>
        <dbReference type="Proteomes" id="UP000323386"/>
    </source>
</evidence>
<dbReference type="Proteomes" id="UP000323386">
    <property type="component" value="Unassembled WGS sequence"/>
</dbReference>
<feature type="compositionally biased region" description="Acidic residues" evidence="4">
    <location>
        <begin position="426"/>
        <end position="435"/>
    </location>
</feature>
<dbReference type="PROSITE" id="PS50294">
    <property type="entry name" value="WD_REPEATS_REGION"/>
    <property type="match status" value="2"/>
</dbReference>
<feature type="repeat" description="WD" evidence="3">
    <location>
        <begin position="344"/>
        <end position="369"/>
    </location>
</feature>
<dbReference type="GO" id="GO:0035861">
    <property type="term" value="C:site of double-strand break"/>
    <property type="evidence" value="ECO:0007669"/>
    <property type="project" value="TreeGrafter"/>
</dbReference>
<dbReference type="Gene3D" id="2.130.10.10">
    <property type="entry name" value="YVTN repeat-like/Quinoprotein amine dehydrogenase"/>
    <property type="match status" value="2"/>
</dbReference>
<dbReference type="InterPro" id="IPR051858">
    <property type="entry name" value="WD_repeat_GAD-1"/>
</dbReference>
<feature type="region of interest" description="Disordered" evidence="4">
    <location>
        <begin position="528"/>
        <end position="567"/>
    </location>
</feature>
<keyword evidence="1 3" id="KW-0853">WD repeat</keyword>
<proteinExistence type="predicted"/>
<dbReference type="SUPFAM" id="SSF50978">
    <property type="entry name" value="WD40 repeat-like"/>
    <property type="match status" value="1"/>
</dbReference>
<accession>A0A5C3F032</accession>
<dbReference type="SMART" id="SM00320">
    <property type="entry name" value="WD40"/>
    <property type="match status" value="6"/>
</dbReference>
<dbReference type="Pfam" id="PF00400">
    <property type="entry name" value="WD40"/>
    <property type="match status" value="3"/>
</dbReference>
<dbReference type="EMBL" id="OOIP01000005">
    <property type="protein sequence ID" value="SPO37027.1"/>
    <property type="molecule type" value="Genomic_DNA"/>
</dbReference>